<organism evidence="2 3">
    <name type="scientific">Adiantum capillus-veneris</name>
    <name type="common">Maidenhair fern</name>
    <dbReference type="NCBI Taxonomy" id="13818"/>
    <lineage>
        <taxon>Eukaryota</taxon>
        <taxon>Viridiplantae</taxon>
        <taxon>Streptophyta</taxon>
        <taxon>Embryophyta</taxon>
        <taxon>Tracheophyta</taxon>
        <taxon>Polypodiopsida</taxon>
        <taxon>Polypodiidae</taxon>
        <taxon>Polypodiales</taxon>
        <taxon>Pteridineae</taxon>
        <taxon>Pteridaceae</taxon>
        <taxon>Vittarioideae</taxon>
        <taxon>Adiantum</taxon>
    </lineage>
</organism>
<gene>
    <name evidence="2" type="ORF">GOP47_0010950</name>
</gene>
<accession>A0A9D4UVY0</accession>
<dbReference type="Proteomes" id="UP000886520">
    <property type="component" value="Chromosome 10"/>
</dbReference>
<dbReference type="EMBL" id="JABFUD020000010">
    <property type="protein sequence ID" value="KAI5074989.1"/>
    <property type="molecule type" value="Genomic_DNA"/>
</dbReference>
<reference evidence="2" key="1">
    <citation type="submission" date="2021-01" db="EMBL/GenBank/DDBJ databases">
        <title>Adiantum capillus-veneris genome.</title>
        <authorList>
            <person name="Fang Y."/>
            <person name="Liao Q."/>
        </authorList>
    </citation>
    <scope>NUCLEOTIDE SEQUENCE</scope>
    <source>
        <strain evidence="2">H3</strain>
        <tissue evidence="2">Leaf</tissue>
    </source>
</reference>
<feature type="region of interest" description="Disordered" evidence="1">
    <location>
        <begin position="402"/>
        <end position="432"/>
    </location>
</feature>
<feature type="compositionally biased region" description="Low complexity" evidence="1">
    <location>
        <begin position="330"/>
        <end position="344"/>
    </location>
</feature>
<dbReference type="OrthoDB" id="1921190at2759"/>
<evidence type="ECO:0000313" key="2">
    <source>
        <dbReference type="EMBL" id="KAI5074989.1"/>
    </source>
</evidence>
<evidence type="ECO:0000256" key="1">
    <source>
        <dbReference type="SAM" id="MobiDB-lite"/>
    </source>
</evidence>
<dbReference type="AlphaFoldDB" id="A0A9D4UVY0"/>
<name>A0A9D4UVY0_ADICA</name>
<feature type="compositionally biased region" description="Basic and acidic residues" evidence="1">
    <location>
        <begin position="418"/>
        <end position="432"/>
    </location>
</feature>
<feature type="compositionally biased region" description="Low complexity" evidence="1">
    <location>
        <begin position="310"/>
        <end position="323"/>
    </location>
</feature>
<comment type="caution">
    <text evidence="2">The sequence shown here is derived from an EMBL/GenBank/DDBJ whole genome shotgun (WGS) entry which is preliminary data.</text>
</comment>
<feature type="compositionally biased region" description="Pro residues" evidence="1">
    <location>
        <begin position="300"/>
        <end position="309"/>
    </location>
</feature>
<proteinExistence type="predicted"/>
<evidence type="ECO:0000313" key="3">
    <source>
        <dbReference type="Proteomes" id="UP000886520"/>
    </source>
</evidence>
<keyword evidence="3" id="KW-1185">Reference proteome</keyword>
<dbReference type="PANTHER" id="PTHR32011:SF2">
    <property type="entry name" value="OS08G0472400 PROTEIN"/>
    <property type="match status" value="1"/>
</dbReference>
<feature type="region of interest" description="Disordered" evidence="1">
    <location>
        <begin position="294"/>
        <end position="349"/>
    </location>
</feature>
<dbReference type="PANTHER" id="PTHR32011">
    <property type="entry name" value="OS08G0472400 PROTEIN"/>
    <property type="match status" value="1"/>
</dbReference>
<sequence length="626" mass="69713">MLVVETPHALPHISCGLGAVEQAAGEKSRPSSRKVCFSFAAYAKNVINHMRKCQIPIAEGLTDEEFCNIESTFGFTFPPDLEAILQEGLPVGEGFPHWRNGSHAEMQSWLHLPIKALCSEVMCGRFWPSEWGVRPNQSADTVRSATNELKRVPTLVPVYANCYISCFPVQAGNPVFLVQDSTILYCGYDLADFFKRQAFVPRSGSTKESPMFELHSGLTLIKEQITLQRNSLGGANDGSEVISSDHKGPGCSDDIKMSLSTAMWRWADESPRIPFGAVHTEADGNHHYQHVTGDITSLITPPPPPPTPSPSLSSSSSSSSSPSSRKKLPESSSTSTSSSSSSPPSDDDPRVGVICKKYLYFHDRPLPSRMLNKFTMAAPPWAAKQARKISFWSDVAEGYWLQPESSSDPASPRTPCRLHAESQGQEKKSISNHVLERHCSDKLNDGKYLQFTSSHQHDSFGRYELTKQGSHDYFATETKLEGIQEDDAHFVDQCSHEFALEQEYPTDDQHDYLIHNQPAKRSRSYYPIEELKCSDGVDNDNCIHHDLPVPNNLYVGLKGQHPKIIMNNCSHNCKEHSNAWLSAYLNRLADALRRGRWCEADIHDMLLQYTPEKSKGVGMHSCLSEA</sequence>
<protein>
    <submittedName>
        <fullName evidence="2">Uncharacterized protein</fullName>
    </submittedName>
</protein>